<feature type="domain" description="PASTA" evidence="3">
    <location>
        <begin position="112"/>
        <end position="177"/>
    </location>
</feature>
<accession>A0A7C4GG61</accession>
<keyword evidence="2" id="KW-0472">Membrane</keyword>
<dbReference type="Pfam" id="PF03793">
    <property type="entry name" value="PASTA"/>
    <property type="match status" value="2"/>
</dbReference>
<dbReference type="EMBL" id="DSZY01000030">
    <property type="protein sequence ID" value="HGU40869.1"/>
    <property type="molecule type" value="Genomic_DNA"/>
</dbReference>
<sequence>MIDLRGRKKDRRKRETIRFVLWIPLSILIVCSAAILGGLTFYWVMMFKARTESVKLENVVGMDVQDAVQKLRTEGFDVKVEGGTGTVIRMDPTPGTRVKRGRTIKLYTEQVRIRSLILPNFKGAWYKSVQDILRDVGVETRIQEVSDGTFKGIIVSTSPTPGSKVVSGDVVKLFVSSGIRVSSSTPVENELTTETGPVEIIPPEVGAETGNTSVGFEPVEKPSTPESFIPPSGEFAPGASTEDTNTVQGGQF</sequence>
<feature type="compositionally biased region" description="Polar residues" evidence="1">
    <location>
        <begin position="241"/>
        <end position="252"/>
    </location>
</feature>
<keyword evidence="2" id="KW-1133">Transmembrane helix</keyword>
<name>A0A7C4GG61_9BACT</name>
<dbReference type="InterPro" id="IPR005543">
    <property type="entry name" value="PASTA_dom"/>
</dbReference>
<dbReference type="CDD" id="cd06577">
    <property type="entry name" value="PASTA_pknB"/>
    <property type="match status" value="2"/>
</dbReference>
<dbReference type="AlphaFoldDB" id="A0A7C4GG61"/>
<protein>
    <submittedName>
        <fullName evidence="4">PASTA domain-containing protein</fullName>
    </submittedName>
</protein>
<dbReference type="PROSITE" id="PS51178">
    <property type="entry name" value="PASTA"/>
    <property type="match status" value="2"/>
</dbReference>
<reference evidence="4" key="1">
    <citation type="journal article" date="2020" name="mSystems">
        <title>Genome- and Community-Level Interaction Insights into Carbon Utilization and Element Cycling Functions of Hydrothermarchaeota in Hydrothermal Sediment.</title>
        <authorList>
            <person name="Zhou Z."/>
            <person name="Liu Y."/>
            <person name="Xu W."/>
            <person name="Pan J."/>
            <person name="Luo Z.H."/>
            <person name="Li M."/>
        </authorList>
    </citation>
    <scope>NUCLEOTIDE SEQUENCE [LARGE SCALE GENOMIC DNA]</scope>
    <source>
        <strain evidence="4">SpSt-609</strain>
    </source>
</reference>
<keyword evidence="2" id="KW-0812">Transmembrane</keyword>
<evidence type="ECO:0000256" key="1">
    <source>
        <dbReference type="SAM" id="MobiDB-lite"/>
    </source>
</evidence>
<evidence type="ECO:0000313" key="4">
    <source>
        <dbReference type="EMBL" id="HGU40869.1"/>
    </source>
</evidence>
<feature type="region of interest" description="Disordered" evidence="1">
    <location>
        <begin position="219"/>
        <end position="252"/>
    </location>
</feature>
<feature type="transmembrane region" description="Helical" evidence="2">
    <location>
        <begin position="21"/>
        <end position="45"/>
    </location>
</feature>
<comment type="caution">
    <text evidence="4">The sequence shown here is derived from an EMBL/GenBank/DDBJ whole genome shotgun (WGS) entry which is preliminary data.</text>
</comment>
<organism evidence="4">
    <name type="scientific">Fervidobacterium thailandense</name>
    <dbReference type="NCBI Taxonomy" id="1008305"/>
    <lineage>
        <taxon>Bacteria</taxon>
        <taxon>Thermotogati</taxon>
        <taxon>Thermotogota</taxon>
        <taxon>Thermotogae</taxon>
        <taxon>Thermotogales</taxon>
        <taxon>Fervidobacteriaceae</taxon>
        <taxon>Fervidobacterium</taxon>
    </lineage>
</organism>
<evidence type="ECO:0000256" key="2">
    <source>
        <dbReference type="SAM" id="Phobius"/>
    </source>
</evidence>
<feature type="domain" description="PASTA" evidence="3">
    <location>
        <begin position="50"/>
        <end position="110"/>
    </location>
</feature>
<dbReference type="SUPFAM" id="SSF54184">
    <property type="entry name" value="Penicillin-binding protein 2x (pbp-2x), c-terminal domain"/>
    <property type="match status" value="1"/>
</dbReference>
<evidence type="ECO:0000259" key="3">
    <source>
        <dbReference type="PROSITE" id="PS51178"/>
    </source>
</evidence>
<proteinExistence type="predicted"/>
<dbReference type="Gene3D" id="3.30.10.20">
    <property type="match status" value="2"/>
</dbReference>
<gene>
    <name evidence="4" type="ORF">ENT77_06690</name>
</gene>
<dbReference type="SMART" id="SM00740">
    <property type="entry name" value="PASTA"/>
    <property type="match status" value="2"/>
</dbReference>